<comment type="similarity">
    <text evidence="1">Belongs to the FlgD family.</text>
</comment>
<evidence type="ECO:0000313" key="4">
    <source>
        <dbReference type="EMBL" id="TCP30325.1"/>
    </source>
</evidence>
<dbReference type="InterPro" id="IPR005648">
    <property type="entry name" value="FlgD"/>
</dbReference>
<sequence length="150" mass="16773">MKIDDSLYLANKPEKDRGPNDVLGKDDFLKLLITQLKYQDPMEPMKDKAFISQMASFTTLEQTKNMSDMLERFVKTQSTNVLSSQAEMIGKEVTWQTAVTNENGEPSIEEKTGIVMAVTLKDSAVKYVTETGDTIDPSQLVSVCKAKPRC</sequence>
<name>A0A4R2P8Z4_9BACL</name>
<feature type="region of interest" description="Disordered" evidence="3">
    <location>
        <begin position="1"/>
        <end position="21"/>
    </location>
</feature>
<dbReference type="AlphaFoldDB" id="A0A4R2P8Z4"/>
<feature type="compositionally biased region" description="Basic and acidic residues" evidence="3">
    <location>
        <begin position="12"/>
        <end position="21"/>
    </location>
</feature>
<dbReference type="OrthoDB" id="280334at2"/>
<gene>
    <name evidence="4" type="ORF">EV207_106148</name>
</gene>
<keyword evidence="4" id="KW-0969">Cilium</keyword>
<dbReference type="EMBL" id="SLXK01000006">
    <property type="protein sequence ID" value="TCP30325.1"/>
    <property type="molecule type" value="Genomic_DNA"/>
</dbReference>
<dbReference type="RefSeq" id="WP_132744949.1">
    <property type="nucleotide sequence ID" value="NZ_SLXK01000006.1"/>
</dbReference>
<dbReference type="Pfam" id="PF03963">
    <property type="entry name" value="FlgD"/>
    <property type="match status" value="1"/>
</dbReference>
<keyword evidence="4" id="KW-0282">Flagellum</keyword>
<comment type="caution">
    <text evidence="4">The sequence shown here is derived from an EMBL/GenBank/DDBJ whole genome shotgun (WGS) entry which is preliminary data.</text>
</comment>
<keyword evidence="2" id="KW-1005">Bacterial flagellum biogenesis</keyword>
<evidence type="ECO:0000313" key="5">
    <source>
        <dbReference type="Proteomes" id="UP000295416"/>
    </source>
</evidence>
<keyword evidence="5" id="KW-1185">Reference proteome</keyword>
<dbReference type="Proteomes" id="UP000295416">
    <property type="component" value="Unassembled WGS sequence"/>
</dbReference>
<proteinExistence type="inferred from homology"/>
<protein>
    <submittedName>
        <fullName evidence="4">Flagellar basal-body rod modification protein FlgD</fullName>
    </submittedName>
</protein>
<evidence type="ECO:0000256" key="1">
    <source>
        <dbReference type="ARBA" id="ARBA00010577"/>
    </source>
</evidence>
<accession>A0A4R2P8Z4</accession>
<evidence type="ECO:0000256" key="2">
    <source>
        <dbReference type="ARBA" id="ARBA00022795"/>
    </source>
</evidence>
<organism evidence="4 5">
    <name type="scientific">Scopulibacillus darangshiensis</name>
    <dbReference type="NCBI Taxonomy" id="442528"/>
    <lineage>
        <taxon>Bacteria</taxon>
        <taxon>Bacillati</taxon>
        <taxon>Bacillota</taxon>
        <taxon>Bacilli</taxon>
        <taxon>Bacillales</taxon>
        <taxon>Sporolactobacillaceae</taxon>
        <taxon>Scopulibacillus</taxon>
    </lineage>
</organism>
<keyword evidence="4" id="KW-0966">Cell projection</keyword>
<evidence type="ECO:0000256" key="3">
    <source>
        <dbReference type="SAM" id="MobiDB-lite"/>
    </source>
</evidence>
<reference evidence="4 5" key="1">
    <citation type="submission" date="2019-03" db="EMBL/GenBank/DDBJ databases">
        <title>Genomic Encyclopedia of Type Strains, Phase IV (KMG-IV): sequencing the most valuable type-strain genomes for metagenomic binning, comparative biology and taxonomic classification.</title>
        <authorList>
            <person name="Goeker M."/>
        </authorList>
    </citation>
    <scope>NUCLEOTIDE SEQUENCE [LARGE SCALE GENOMIC DNA]</scope>
    <source>
        <strain evidence="4 5">DSM 19377</strain>
    </source>
</reference>
<dbReference type="GO" id="GO:0044781">
    <property type="term" value="P:bacterial-type flagellum organization"/>
    <property type="evidence" value="ECO:0007669"/>
    <property type="project" value="UniProtKB-KW"/>
</dbReference>
<dbReference type="NCBIfam" id="NF007197">
    <property type="entry name" value="PRK09618.1"/>
    <property type="match status" value="1"/>
</dbReference>